<name>A0A5C5X5F8_9PLAN</name>
<dbReference type="AlphaFoldDB" id="A0A5C5X5F8"/>
<proteinExistence type="predicted"/>
<dbReference type="Proteomes" id="UP000317243">
    <property type="component" value="Unassembled WGS sequence"/>
</dbReference>
<organism evidence="1 2">
    <name type="scientific">Thalassoglobus neptunius</name>
    <dbReference type="NCBI Taxonomy" id="1938619"/>
    <lineage>
        <taxon>Bacteria</taxon>
        <taxon>Pseudomonadati</taxon>
        <taxon>Planctomycetota</taxon>
        <taxon>Planctomycetia</taxon>
        <taxon>Planctomycetales</taxon>
        <taxon>Planctomycetaceae</taxon>
        <taxon>Thalassoglobus</taxon>
    </lineage>
</organism>
<reference evidence="1 2" key="1">
    <citation type="submission" date="2019-02" db="EMBL/GenBank/DDBJ databases">
        <title>Deep-cultivation of Planctomycetes and their phenomic and genomic characterization uncovers novel biology.</title>
        <authorList>
            <person name="Wiegand S."/>
            <person name="Jogler M."/>
            <person name="Boedeker C."/>
            <person name="Pinto D."/>
            <person name="Vollmers J."/>
            <person name="Rivas-Marin E."/>
            <person name="Kohn T."/>
            <person name="Peeters S.H."/>
            <person name="Heuer A."/>
            <person name="Rast P."/>
            <person name="Oberbeckmann S."/>
            <person name="Bunk B."/>
            <person name="Jeske O."/>
            <person name="Meyerdierks A."/>
            <person name="Storesund J.E."/>
            <person name="Kallscheuer N."/>
            <person name="Luecker S."/>
            <person name="Lage O.M."/>
            <person name="Pohl T."/>
            <person name="Merkel B.J."/>
            <person name="Hornburger P."/>
            <person name="Mueller R.-W."/>
            <person name="Bruemmer F."/>
            <person name="Labrenz M."/>
            <person name="Spormann A.M."/>
            <person name="Op Den Camp H."/>
            <person name="Overmann J."/>
            <person name="Amann R."/>
            <person name="Jetten M.S.M."/>
            <person name="Mascher T."/>
            <person name="Medema M.H."/>
            <person name="Devos D.P."/>
            <person name="Kaster A.-K."/>
            <person name="Ovreas L."/>
            <person name="Rohde M."/>
            <person name="Galperin M.Y."/>
            <person name="Jogler C."/>
        </authorList>
    </citation>
    <scope>NUCLEOTIDE SEQUENCE [LARGE SCALE GENOMIC DNA]</scope>
    <source>
        <strain evidence="1 2">KOR42</strain>
    </source>
</reference>
<accession>A0A5C5X5F8</accession>
<protein>
    <submittedName>
        <fullName evidence="1">Uncharacterized protein</fullName>
    </submittedName>
</protein>
<comment type="caution">
    <text evidence="1">The sequence shown here is derived from an EMBL/GenBank/DDBJ whole genome shotgun (WGS) entry which is preliminary data.</text>
</comment>
<dbReference type="RefSeq" id="WP_146507108.1">
    <property type="nucleotide sequence ID" value="NZ_SIHI01000001.1"/>
</dbReference>
<keyword evidence="2" id="KW-1185">Reference proteome</keyword>
<evidence type="ECO:0000313" key="1">
    <source>
        <dbReference type="EMBL" id="TWT57252.1"/>
    </source>
</evidence>
<sequence length="111" mass="12489">MGKTVTVTINVDFDGLLEDIEEAVEAGIEAGVEHGRRELLQRIPGNRQRTRRHVIAESDATEGVFGVRFPPGRRYETQGTETKRIIDQAWSSIAANTQDVIEQTIQQEMPR</sequence>
<evidence type="ECO:0000313" key="2">
    <source>
        <dbReference type="Proteomes" id="UP000317243"/>
    </source>
</evidence>
<dbReference type="EMBL" id="SIHI01000001">
    <property type="protein sequence ID" value="TWT57252.1"/>
    <property type="molecule type" value="Genomic_DNA"/>
</dbReference>
<gene>
    <name evidence="1" type="ORF">KOR42_06100</name>
</gene>